<evidence type="ECO:0000313" key="2">
    <source>
        <dbReference type="Proteomes" id="UP000057820"/>
    </source>
</evidence>
<evidence type="ECO:0000313" key="1">
    <source>
        <dbReference type="EMBL" id="CRY76456.1"/>
    </source>
</evidence>
<sequence length="96" mass="10307">MSTEARRFDPAQPYRLAPSVAVRPEPFGALLYDYTTRRLSFLKTPTLVRVVQSLATQPAASAALTAAAIPVPERPRYLAALAELAAAGTIQLRSPA</sequence>
<name>A0A0H5P1X7_NOCFR</name>
<gene>
    <name evidence="1" type="ORF">ERS450000_01863</name>
</gene>
<dbReference type="AlphaFoldDB" id="A0A0H5P1X7"/>
<reference evidence="2" key="1">
    <citation type="submission" date="2015-03" db="EMBL/GenBank/DDBJ databases">
        <authorList>
            <consortium name="Pathogen Informatics"/>
        </authorList>
    </citation>
    <scope>NUCLEOTIDE SEQUENCE [LARGE SCALE GENOMIC DNA]</scope>
    <source>
        <strain evidence="2">NCTC11134</strain>
    </source>
</reference>
<dbReference type="NCBIfam" id="TIGR03967">
    <property type="entry name" value="mycofact_MftB"/>
    <property type="match status" value="1"/>
</dbReference>
<dbReference type="KEGG" id="nfr:ERS450000_01863"/>
<dbReference type="EMBL" id="LN868938">
    <property type="protein sequence ID" value="CRY76456.1"/>
    <property type="molecule type" value="Genomic_DNA"/>
</dbReference>
<dbReference type="InterPro" id="IPR023850">
    <property type="entry name" value="MftB"/>
</dbReference>
<protein>
    <submittedName>
        <fullName evidence="1">Putative mycofactocin binding protein MftB</fullName>
    </submittedName>
</protein>
<dbReference type="Proteomes" id="UP000057820">
    <property type="component" value="Chromosome 1"/>
</dbReference>
<proteinExistence type="predicted"/>
<dbReference type="RefSeq" id="WP_011208766.1">
    <property type="nucleotide sequence ID" value="NZ_CAACYE020000001.1"/>
</dbReference>
<accession>A0A0H5P1X7</accession>
<dbReference type="Pfam" id="PF26520">
    <property type="entry name" value="MftB_chaperone"/>
    <property type="match status" value="1"/>
</dbReference>
<dbReference type="GeneID" id="61132995"/>
<organism evidence="1 2">
    <name type="scientific">Nocardia farcinica</name>
    <dbReference type="NCBI Taxonomy" id="37329"/>
    <lineage>
        <taxon>Bacteria</taxon>
        <taxon>Bacillati</taxon>
        <taxon>Actinomycetota</taxon>
        <taxon>Actinomycetes</taxon>
        <taxon>Mycobacteriales</taxon>
        <taxon>Nocardiaceae</taxon>
        <taxon>Nocardia</taxon>
    </lineage>
</organism>
<dbReference type="OMA" id="QGPYLHA"/>